<proteinExistence type="predicted"/>
<dbReference type="Proteomes" id="UP000219167">
    <property type="component" value="Unassembled WGS sequence"/>
</dbReference>
<organism evidence="1 2">
    <name type="scientific">Rhizobium subbaraonis</name>
    <dbReference type="NCBI Taxonomy" id="908946"/>
    <lineage>
        <taxon>Bacteria</taxon>
        <taxon>Pseudomonadati</taxon>
        <taxon>Pseudomonadota</taxon>
        <taxon>Alphaproteobacteria</taxon>
        <taxon>Hyphomicrobiales</taxon>
        <taxon>Rhizobiaceae</taxon>
        <taxon>Rhizobium/Agrobacterium group</taxon>
        <taxon>Rhizobium</taxon>
    </lineage>
</organism>
<protein>
    <submittedName>
        <fullName evidence="1">Uncharacterized protein</fullName>
    </submittedName>
</protein>
<keyword evidence="2" id="KW-1185">Reference proteome</keyword>
<name>A0A285UYY9_9HYPH</name>
<evidence type="ECO:0000313" key="1">
    <source>
        <dbReference type="EMBL" id="SOC47104.1"/>
    </source>
</evidence>
<dbReference type="RefSeq" id="WP_097142857.1">
    <property type="nucleotide sequence ID" value="NZ_OBQD01000027.1"/>
</dbReference>
<dbReference type="EMBL" id="OBQD01000027">
    <property type="protein sequence ID" value="SOC47104.1"/>
    <property type="molecule type" value="Genomic_DNA"/>
</dbReference>
<accession>A0A285UYY9</accession>
<reference evidence="1 2" key="1">
    <citation type="submission" date="2017-08" db="EMBL/GenBank/DDBJ databases">
        <authorList>
            <person name="de Groot N.N."/>
        </authorList>
    </citation>
    <scope>NUCLEOTIDE SEQUENCE [LARGE SCALE GENOMIC DNA]</scope>
    <source>
        <strain evidence="1 2">JC85</strain>
    </source>
</reference>
<evidence type="ECO:0000313" key="2">
    <source>
        <dbReference type="Proteomes" id="UP000219167"/>
    </source>
</evidence>
<gene>
    <name evidence="1" type="ORF">SAMN05892877_12711</name>
</gene>
<dbReference type="AlphaFoldDB" id="A0A285UYY9"/>
<sequence>MVTQADITGRIDDLEAIVNGLMIYIAAKEAGINLNTEDPKTQDFLKKHVFREMKYRLTRRGVDNGGQPLVNAGDGYWDSLAAGKIPTLVEELKKHFG</sequence>
<dbReference type="OrthoDB" id="9881456at2"/>